<reference evidence="7 8" key="1">
    <citation type="submission" date="2024-09" db="EMBL/GenBank/DDBJ databases">
        <title>Chromosome-scale assembly of Riccia sorocarpa.</title>
        <authorList>
            <person name="Paukszto L."/>
        </authorList>
    </citation>
    <scope>NUCLEOTIDE SEQUENCE [LARGE SCALE GENOMIC DNA]</scope>
    <source>
        <strain evidence="7">LP-2024</strain>
        <tissue evidence="7">Aerial parts of the thallus</tissue>
    </source>
</reference>
<keyword evidence="2" id="KW-0690">Ribosome biogenesis</keyword>
<comment type="caution">
    <text evidence="7">The sequence shown here is derived from an EMBL/GenBank/DDBJ whole genome shotgun (WGS) entry which is preliminary data.</text>
</comment>
<dbReference type="PANTHER" id="PTHR33317">
    <property type="entry name" value="POLYNUCLEOTIDYL TRANSFERASE, RIBONUCLEASE H-LIKE SUPERFAMILY PROTEIN"/>
    <property type="match status" value="1"/>
</dbReference>
<feature type="domain" description="YqgF/RNase H-like" evidence="6">
    <location>
        <begin position="98"/>
        <end position="199"/>
    </location>
</feature>
<keyword evidence="4" id="KW-0378">Hydrolase</keyword>
<dbReference type="SUPFAM" id="SSF53098">
    <property type="entry name" value="Ribonuclease H-like"/>
    <property type="match status" value="1"/>
</dbReference>
<dbReference type="GO" id="GO:0016787">
    <property type="term" value="F:hydrolase activity"/>
    <property type="evidence" value="ECO:0007669"/>
    <property type="project" value="UniProtKB-KW"/>
</dbReference>
<dbReference type="NCBIfam" id="TIGR00250">
    <property type="entry name" value="RNAse_H_YqgF"/>
    <property type="match status" value="1"/>
</dbReference>
<dbReference type="Gene3D" id="3.30.420.140">
    <property type="entry name" value="YqgF/RNase H-like domain"/>
    <property type="match status" value="1"/>
</dbReference>
<evidence type="ECO:0000256" key="2">
    <source>
        <dbReference type="ARBA" id="ARBA00022517"/>
    </source>
</evidence>
<dbReference type="GO" id="GO:0042254">
    <property type="term" value="P:ribosome biogenesis"/>
    <property type="evidence" value="ECO:0007669"/>
    <property type="project" value="UniProtKB-KW"/>
</dbReference>
<dbReference type="InterPro" id="IPR012337">
    <property type="entry name" value="RNaseH-like_sf"/>
</dbReference>
<name>A0ABD3IDH9_9MARC</name>
<dbReference type="EMBL" id="JBJQOH010000001">
    <property type="protein sequence ID" value="KAL3700495.1"/>
    <property type="molecule type" value="Genomic_DNA"/>
</dbReference>
<dbReference type="InterPro" id="IPR006641">
    <property type="entry name" value="YqgF/RNaseH-like_dom"/>
</dbReference>
<dbReference type="Pfam" id="PF03652">
    <property type="entry name" value="RuvX"/>
    <property type="match status" value="1"/>
</dbReference>
<dbReference type="InterPro" id="IPR005227">
    <property type="entry name" value="YqgF"/>
</dbReference>
<dbReference type="HAMAP" id="MF_00651">
    <property type="entry name" value="Nuclease_YqgF"/>
    <property type="match status" value="1"/>
</dbReference>
<protein>
    <recommendedName>
        <fullName evidence="6">YqgF/RNase H-like domain-containing protein</fullName>
    </recommendedName>
</protein>
<dbReference type="InterPro" id="IPR037027">
    <property type="entry name" value="YqgF/RNaseH-like_dom_sf"/>
</dbReference>
<sequence length="281" mass="30994">MMACTSAALISSEGTKPGLLFSPLLGKSSVSFQSSYRPRLPPKRGLNLQVSCSLQSSLSDTSSKDLGSDDQRWRVVKQKLGDLLSNAQKHSKRIHQARYSLGIDFGDARTGVSISLNGYAPRPLTVLRMRGEKLTDHLLEIADKENADEFIVGLPRSFDGKETTQSNKTRSFAGRLAGQAALRGWRVYLQDEYGSTQDGLGYMLEMGVKKRSRAEMIDAYAAVVLLSTYFNSEGVQTQLVVPKGLAAQEQLCLGRSPTGADDQCTDKNPYFDEEDNYEYKD</sequence>
<keyword evidence="1" id="KW-0963">Cytoplasm</keyword>
<gene>
    <name evidence="7" type="ORF">R1sor_018517</name>
</gene>
<dbReference type="CDD" id="cd16964">
    <property type="entry name" value="YqgF"/>
    <property type="match status" value="1"/>
</dbReference>
<keyword evidence="8" id="KW-1185">Reference proteome</keyword>
<dbReference type="PANTHER" id="PTHR33317:SF4">
    <property type="entry name" value="POLYNUCLEOTIDYL TRANSFERASE, RIBONUCLEASE H-LIKE SUPERFAMILY PROTEIN"/>
    <property type="match status" value="1"/>
</dbReference>
<organism evidence="7 8">
    <name type="scientific">Riccia sorocarpa</name>
    <dbReference type="NCBI Taxonomy" id="122646"/>
    <lineage>
        <taxon>Eukaryota</taxon>
        <taxon>Viridiplantae</taxon>
        <taxon>Streptophyta</taxon>
        <taxon>Embryophyta</taxon>
        <taxon>Marchantiophyta</taxon>
        <taxon>Marchantiopsida</taxon>
        <taxon>Marchantiidae</taxon>
        <taxon>Marchantiales</taxon>
        <taxon>Ricciaceae</taxon>
        <taxon>Riccia</taxon>
    </lineage>
</organism>
<evidence type="ECO:0000259" key="6">
    <source>
        <dbReference type="SMART" id="SM00732"/>
    </source>
</evidence>
<accession>A0ABD3IDH9</accession>
<evidence type="ECO:0000256" key="3">
    <source>
        <dbReference type="ARBA" id="ARBA00022722"/>
    </source>
</evidence>
<evidence type="ECO:0000256" key="4">
    <source>
        <dbReference type="ARBA" id="ARBA00022801"/>
    </source>
</evidence>
<dbReference type="AlphaFoldDB" id="A0ABD3IDH9"/>
<evidence type="ECO:0000256" key="5">
    <source>
        <dbReference type="SAM" id="MobiDB-lite"/>
    </source>
</evidence>
<dbReference type="GO" id="GO:0004518">
    <property type="term" value="F:nuclease activity"/>
    <property type="evidence" value="ECO:0007669"/>
    <property type="project" value="UniProtKB-KW"/>
</dbReference>
<evidence type="ECO:0000313" key="8">
    <source>
        <dbReference type="Proteomes" id="UP001633002"/>
    </source>
</evidence>
<feature type="compositionally biased region" description="Acidic residues" evidence="5">
    <location>
        <begin position="271"/>
        <end position="281"/>
    </location>
</feature>
<proteinExistence type="inferred from homology"/>
<dbReference type="SMART" id="SM00732">
    <property type="entry name" value="YqgFc"/>
    <property type="match status" value="1"/>
</dbReference>
<evidence type="ECO:0000256" key="1">
    <source>
        <dbReference type="ARBA" id="ARBA00022490"/>
    </source>
</evidence>
<dbReference type="Proteomes" id="UP001633002">
    <property type="component" value="Unassembled WGS sequence"/>
</dbReference>
<evidence type="ECO:0000313" key="7">
    <source>
        <dbReference type="EMBL" id="KAL3700495.1"/>
    </source>
</evidence>
<keyword evidence="3" id="KW-0540">Nuclease</keyword>
<feature type="region of interest" description="Disordered" evidence="5">
    <location>
        <begin position="256"/>
        <end position="281"/>
    </location>
</feature>